<accession>A0A2P2QJH1</accession>
<organism evidence="1">
    <name type="scientific">Rhizophora mucronata</name>
    <name type="common">Asiatic mangrove</name>
    <dbReference type="NCBI Taxonomy" id="61149"/>
    <lineage>
        <taxon>Eukaryota</taxon>
        <taxon>Viridiplantae</taxon>
        <taxon>Streptophyta</taxon>
        <taxon>Embryophyta</taxon>
        <taxon>Tracheophyta</taxon>
        <taxon>Spermatophyta</taxon>
        <taxon>Magnoliopsida</taxon>
        <taxon>eudicotyledons</taxon>
        <taxon>Gunneridae</taxon>
        <taxon>Pentapetalae</taxon>
        <taxon>rosids</taxon>
        <taxon>fabids</taxon>
        <taxon>Malpighiales</taxon>
        <taxon>Rhizophoraceae</taxon>
        <taxon>Rhizophora</taxon>
    </lineage>
</organism>
<protein>
    <submittedName>
        <fullName evidence="1">Uncharacterized protein</fullName>
    </submittedName>
</protein>
<dbReference type="AlphaFoldDB" id="A0A2P2QJH1"/>
<reference evidence="1" key="1">
    <citation type="submission" date="2018-02" db="EMBL/GenBank/DDBJ databases">
        <title>Rhizophora mucronata_Transcriptome.</title>
        <authorList>
            <person name="Meera S.P."/>
            <person name="Sreeshan A."/>
            <person name="Augustine A."/>
        </authorList>
    </citation>
    <scope>NUCLEOTIDE SEQUENCE</scope>
    <source>
        <tissue evidence="1">Leaf</tissue>
    </source>
</reference>
<name>A0A2P2QJH1_RHIMU</name>
<dbReference type="EMBL" id="GGEC01086656">
    <property type="protein sequence ID" value="MBX67140.1"/>
    <property type="molecule type" value="Transcribed_RNA"/>
</dbReference>
<sequence>MSWQTRIIDDLGMKIYTSSFVSICPRMWQIKYLKCQAFYMNIVLNPHTWFPDLNLFLYSIQVKSLVNMKLQPAL</sequence>
<evidence type="ECO:0000313" key="1">
    <source>
        <dbReference type="EMBL" id="MBX67140.1"/>
    </source>
</evidence>
<proteinExistence type="predicted"/>